<dbReference type="InterPro" id="IPR001789">
    <property type="entry name" value="Sig_transdc_resp-reg_receiver"/>
</dbReference>
<dbReference type="SMART" id="SM00387">
    <property type="entry name" value="HATPase_c"/>
    <property type="match status" value="1"/>
</dbReference>
<organism evidence="13 14">
    <name type="scientific">Marchantia polymorpha</name>
    <name type="common">Common liverwort</name>
    <name type="synonym">Marchantia aquatica</name>
    <dbReference type="NCBI Taxonomy" id="3197"/>
    <lineage>
        <taxon>Eukaryota</taxon>
        <taxon>Viridiplantae</taxon>
        <taxon>Streptophyta</taxon>
        <taxon>Embryophyta</taxon>
        <taxon>Marchantiophyta</taxon>
        <taxon>Marchantiopsida</taxon>
        <taxon>Marchantiidae</taxon>
        <taxon>Marchantiales</taxon>
        <taxon>Marchantiaceae</taxon>
        <taxon>Marchantia</taxon>
    </lineage>
</organism>
<dbReference type="SUPFAM" id="SSF52172">
    <property type="entry name" value="CheY-like"/>
    <property type="match status" value="1"/>
</dbReference>
<evidence type="ECO:0000256" key="6">
    <source>
        <dbReference type="ARBA" id="ARBA00022679"/>
    </source>
</evidence>
<dbReference type="Pfam" id="PF00512">
    <property type="entry name" value="HisKA"/>
    <property type="match status" value="1"/>
</dbReference>
<dbReference type="InterPro" id="IPR003661">
    <property type="entry name" value="HisK_dim/P_dom"/>
</dbReference>
<evidence type="ECO:0000256" key="9">
    <source>
        <dbReference type="SAM" id="Coils"/>
    </source>
</evidence>
<feature type="compositionally biased region" description="Polar residues" evidence="10">
    <location>
        <begin position="896"/>
        <end position="918"/>
    </location>
</feature>
<feature type="compositionally biased region" description="Low complexity" evidence="10">
    <location>
        <begin position="873"/>
        <end position="882"/>
    </location>
</feature>
<dbReference type="PROSITE" id="PS50110">
    <property type="entry name" value="RESPONSE_REGULATORY"/>
    <property type="match status" value="1"/>
</dbReference>
<dbReference type="InterPro" id="IPR011006">
    <property type="entry name" value="CheY-like_superfamily"/>
</dbReference>
<dbReference type="EMBL" id="KZ772811">
    <property type="protein sequence ID" value="PTQ29532.1"/>
    <property type="molecule type" value="Genomic_DNA"/>
</dbReference>
<dbReference type="PROSITE" id="PS50109">
    <property type="entry name" value="HIS_KIN"/>
    <property type="match status" value="1"/>
</dbReference>
<feature type="modified residue" description="4-aspartylphosphate" evidence="8">
    <location>
        <position position="997"/>
    </location>
</feature>
<keyword evidence="14" id="KW-1185">Reference proteome</keyword>
<evidence type="ECO:0000256" key="4">
    <source>
        <dbReference type="ARBA" id="ARBA00022490"/>
    </source>
</evidence>
<evidence type="ECO:0000259" key="12">
    <source>
        <dbReference type="PROSITE" id="PS50110"/>
    </source>
</evidence>
<evidence type="ECO:0000256" key="7">
    <source>
        <dbReference type="ARBA" id="ARBA00022777"/>
    </source>
</evidence>
<dbReference type="Gene3D" id="3.30.565.10">
    <property type="entry name" value="Histidine kinase-like ATPase, C-terminal domain"/>
    <property type="match status" value="1"/>
</dbReference>
<proteinExistence type="predicted"/>
<feature type="region of interest" description="Disordered" evidence="10">
    <location>
        <begin position="796"/>
        <end position="816"/>
    </location>
</feature>
<dbReference type="GO" id="GO:0005886">
    <property type="term" value="C:plasma membrane"/>
    <property type="evidence" value="ECO:0000318"/>
    <property type="project" value="GO_Central"/>
</dbReference>
<keyword evidence="6" id="KW-0808">Transferase</keyword>
<dbReference type="OMA" id="HEDACQT"/>
<keyword evidence="7" id="KW-0418">Kinase</keyword>
<sequence>MKRLLDAAKELPNRRTMPVMWPENIIHLMSMDRRHQWDPETLAEESLLVRERTFADPERLMELLHTSESGLIQLATLAKQWERRQANAVRLLRQQLDTLNMQRIEAERKHRQILEEQWSPRLNSSAYTIKREDGAESTSPMEEDEMSSSGGSGSRGSLVGSVSGSFGDEQDGSVEYWKERAKTLDHLLAESLQREQVLLSRLHENLVEPTVSLPLEELQDHLQRLDNFLHFTLRKAPVVVGHQDKELRYRFVYNAFPTLAEEEVMGKTDAEIYSGLGVDEVTEFKREVLQRGWPLKREINFDTDLFGPKTFIIAAEPVFSKTGDTLGLNYVAMDITDETACGSCFVRGCFRAAKREKIICLREDIAVQKAMESELHKTIDITEETMRAKQMLATMSHEIRSPLSGVVSMAEVLATTKLDTEQRQLVDVMMSSGDLVLQLINDILDLSKVESGAMKLEAKKFRPREVVKHVLQMTLASVQHKHLVLEGDVADEVPVEVIGDVLRIRQVFTNLVSNAIKFTHKGVVAIKMRLESSPDPPASNRAFAKFQTNKACKPVINVGPSSSPDSSSVAQSINNQQGSPPRPLAQNSSEANNQVDPKDGSDSSQISRSTSTASSVSTLSSVSSTLSSLSSASSFSTKALDEVSGVEPEDATPPSAGAMWESPKSYEKSAEVIWLHCEVCDTGIGIPEAALPSLFEKYTQVSTTHARKYGGTGLGLAICKQLVGLMGGTLKVASKENEGSTFSFTLPLRAVKEKPSQVQLNDKVYRMISDTQEKTEMSSKKRGYFQFTPNVIPSTVGSTRPLLHSPNADGKGKNGKAMDVSKLRQMYGESFAQNSQPGGLGDHSQTGETNSTADKALLKEENRLPLSSRDVTGSSSSQSCCDGPSDLIHKRGCAATSDTSCQLPPPSLKSNTLKNNAGGSKASIPPLPPARLLNSSPSADQRAQRLPRILLAEDNKVNVMVAQSMLKRLGHSLEVVSNGAEAVHAVQKSNYDLILMDVSMPVMDGLEATRLIRRFEDTGQWLYSEEQGDTERSGSSSSSADNSVVSEKSETAGMLIASPRQRTPIIAMTANALADNVVECYNHGMDCFIAKPVTFQKLEQVLKQFIPWLDHQRGAVC</sequence>
<dbReference type="InterPro" id="IPR036097">
    <property type="entry name" value="HisK_dim/P_sf"/>
</dbReference>
<dbReference type="InterPro" id="IPR003594">
    <property type="entry name" value="HATPase_dom"/>
</dbReference>
<evidence type="ECO:0000256" key="10">
    <source>
        <dbReference type="SAM" id="MobiDB-lite"/>
    </source>
</evidence>
<evidence type="ECO:0000256" key="5">
    <source>
        <dbReference type="ARBA" id="ARBA00022553"/>
    </source>
</evidence>
<dbReference type="CDD" id="cd17546">
    <property type="entry name" value="REC_hyHK_CKI1_RcsC-like"/>
    <property type="match status" value="1"/>
</dbReference>
<protein>
    <recommendedName>
        <fullName evidence="3">histidine kinase</fullName>
        <ecNumber evidence="3">2.7.13.3</ecNumber>
    </recommendedName>
</protein>
<keyword evidence="9" id="KW-0175">Coiled coil</keyword>
<dbReference type="InterPro" id="IPR004358">
    <property type="entry name" value="Sig_transdc_His_kin-like_C"/>
</dbReference>
<dbReference type="EC" id="2.7.13.3" evidence="3"/>
<feature type="region of interest" description="Disordered" evidence="10">
    <location>
        <begin position="638"/>
        <end position="662"/>
    </location>
</feature>
<dbReference type="Gene3D" id="3.30.450.20">
    <property type="entry name" value="PAS domain"/>
    <property type="match status" value="1"/>
</dbReference>
<feature type="compositionally biased region" description="Low complexity" evidence="10">
    <location>
        <begin position="602"/>
        <end position="614"/>
    </location>
</feature>
<dbReference type="CDD" id="cd00082">
    <property type="entry name" value="HisKA"/>
    <property type="match status" value="1"/>
</dbReference>
<dbReference type="InterPro" id="IPR005467">
    <property type="entry name" value="His_kinase_dom"/>
</dbReference>
<dbReference type="OrthoDB" id="10266508at2759"/>
<evidence type="ECO:0000313" key="14">
    <source>
        <dbReference type="Proteomes" id="UP000244005"/>
    </source>
</evidence>
<feature type="region of interest" description="Disordered" evidence="10">
    <location>
        <begin position="125"/>
        <end position="168"/>
    </location>
</feature>
<dbReference type="PANTHER" id="PTHR43047:SF68">
    <property type="entry name" value="HISTIDINE KINASE 5"/>
    <property type="match status" value="1"/>
</dbReference>
<feature type="region of interest" description="Disordered" evidence="10">
    <location>
        <begin position="554"/>
        <end position="614"/>
    </location>
</feature>
<evidence type="ECO:0000256" key="2">
    <source>
        <dbReference type="ARBA" id="ARBA00004496"/>
    </source>
</evidence>
<dbReference type="Gene3D" id="1.10.287.130">
    <property type="match status" value="1"/>
</dbReference>
<feature type="compositionally biased region" description="Polar residues" evidence="10">
    <location>
        <begin position="569"/>
        <end position="595"/>
    </location>
</feature>
<dbReference type="GO" id="GO:0000155">
    <property type="term" value="F:phosphorelay sensor kinase activity"/>
    <property type="evidence" value="ECO:0000318"/>
    <property type="project" value="GO_Central"/>
</dbReference>
<dbReference type="Gene3D" id="3.40.50.2300">
    <property type="match status" value="1"/>
</dbReference>
<dbReference type="SMART" id="SM00388">
    <property type="entry name" value="HisKA"/>
    <property type="match status" value="1"/>
</dbReference>
<dbReference type="FunFam" id="3.30.450.20:FF:000061">
    <property type="entry name" value="Histidine kinase 5"/>
    <property type="match status" value="1"/>
</dbReference>
<dbReference type="GO" id="GO:0009927">
    <property type="term" value="F:histidine phosphotransfer kinase activity"/>
    <property type="evidence" value="ECO:0000318"/>
    <property type="project" value="GO_Central"/>
</dbReference>
<feature type="region of interest" description="Disordered" evidence="10">
    <location>
        <begin position="860"/>
        <end position="882"/>
    </location>
</feature>
<dbReference type="Proteomes" id="UP000244005">
    <property type="component" value="Unassembled WGS sequence"/>
</dbReference>
<comment type="catalytic activity">
    <reaction evidence="1">
        <text>ATP + protein L-histidine = ADP + protein N-phospho-L-histidine.</text>
        <dbReference type="EC" id="2.7.13.3"/>
    </reaction>
</comment>
<dbReference type="SUPFAM" id="SSF47384">
    <property type="entry name" value="Homodimeric domain of signal transducing histidine kinase"/>
    <property type="match status" value="1"/>
</dbReference>
<evidence type="ECO:0000313" key="13">
    <source>
        <dbReference type="EMBL" id="PTQ29532.1"/>
    </source>
</evidence>
<feature type="compositionally biased region" description="Low complexity" evidence="10">
    <location>
        <begin position="1033"/>
        <end position="1046"/>
    </location>
</feature>
<dbReference type="AlphaFoldDB" id="A0A2R6W6S1"/>
<feature type="domain" description="Histidine kinase" evidence="11">
    <location>
        <begin position="394"/>
        <end position="750"/>
    </location>
</feature>
<reference evidence="14" key="1">
    <citation type="journal article" date="2017" name="Cell">
        <title>Insights into land plant evolution garnered from the Marchantia polymorpha genome.</title>
        <authorList>
            <person name="Bowman J.L."/>
            <person name="Kohchi T."/>
            <person name="Yamato K.T."/>
            <person name="Jenkins J."/>
            <person name="Shu S."/>
            <person name="Ishizaki K."/>
            <person name="Yamaoka S."/>
            <person name="Nishihama R."/>
            <person name="Nakamura Y."/>
            <person name="Berger F."/>
            <person name="Adam C."/>
            <person name="Aki S.S."/>
            <person name="Althoff F."/>
            <person name="Araki T."/>
            <person name="Arteaga-Vazquez M.A."/>
            <person name="Balasubrmanian S."/>
            <person name="Barry K."/>
            <person name="Bauer D."/>
            <person name="Boehm C.R."/>
            <person name="Briginshaw L."/>
            <person name="Caballero-Perez J."/>
            <person name="Catarino B."/>
            <person name="Chen F."/>
            <person name="Chiyoda S."/>
            <person name="Chovatia M."/>
            <person name="Davies K.M."/>
            <person name="Delmans M."/>
            <person name="Demura T."/>
            <person name="Dierschke T."/>
            <person name="Dolan L."/>
            <person name="Dorantes-Acosta A.E."/>
            <person name="Eklund D.M."/>
            <person name="Florent S.N."/>
            <person name="Flores-Sandoval E."/>
            <person name="Fujiyama A."/>
            <person name="Fukuzawa H."/>
            <person name="Galik B."/>
            <person name="Grimanelli D."/>
            <person name="Grimwood J."/>
            <person name="Grossniklaus U."/>
            <person name="Hamada T."/>
            <person name="Haseloff J."/>
            <person name="Hetherington A.J."/>
            <person name="Higo A."/>
            <person name="Hirakawa Y."/>
            <person name="Hundley H.N."/>
            <person name="Ikeda Y."/>
            <person name="Inoue K."/>
            <person name="Inoue S.I."/>
            <person name="Ishida S."/>
            <person name="Jia Q."/>
            <person name="Kakita M."/>
            <person name="Kanazawa T."/>
            <person name="Kawai Y."/>
            <person name="Kawashima T."/>
            <person name="Kennedy M."/>
            <person name="Kinose K."/>
            <person name="Kinoshita T."/>
            <person name="Kohara Y."/>
            <person name="Koide E."/>
            <person name="Komatsu K."/>
            <person name="Kopischke S."/>
            <person name="Kubo M."/>
            <person name="Kyozuka J."/>
            <person name="Lagercrantz U."/>
            <person name="Lin S.S."/>
            <person name="Lindquist E."/>
            <person name="Lipzen A.M."/>
            <person name="Lu C.W."/>
            <person name="De Luna E."/>
            <person name="Martienssen R.A."/>
            <person name="Minamino N."/>
            <person name="Mizutani M."/>
            <person name="Mizutani M."/>
            <person name="Mochizuki N."/>
            <person name="Monte I."/>
            <person name="Mosher R."/>
            <person name="Nagasaki H."/>
            <person name="Nakagami H."/>
            <person name="Naramoto S."/>
            <person name="Nishitani K."/>
            <person name="Ohtani M."/>
            <person name="Okamoto T."/>
            <person name="Okumura M."/>
            <person name="Phillips J."/>
            <person name="Pollak B."/>
            <person name="Reinders A."/>
            <person name="Rovekamp M."/>
            <person name="Sano R."/>
            <person name="Sawa S."/>
            <person name="Schmid M.W."/>
            <person name="Shirakawa M."/>
            <person name="Solano R."/>
            <person name="Spunde A."/>
            <person name="Suetsugu N."/>
            <person name="Sugano S."/>
            <person name="Sugiyama A."/>
            <person name="Sun R."/>
            <person name="Suzuki Y."/>
            <person name="Takenaka M."/>
            <person name="Takezawa D."/>
            <person name="Tomogane H."/>
            <person name="Tsuzuki M."/>
            <person name="Ueda T."/>
            <person name="Umeda M."/>
            <person name="Ward J.M."/>
            <person name="Watanabe Y."/>
            <person name="Yazaki K."/>
            <person name="Yokoyama R."/>
            <person name="Yoshitake Y."/>
            <person name="Yotsui I."/>
            <person name="Zachgo S."/>
            <person name="Schmutz J."/>
        </authorList>
    </citation>
    <scope>NUCLEOTIDE SEQUENCE [LARGE SCALE GENOMIC DNA]</scope>
    <source>
        <strain evidence="14">Tak-1</strain>
    </source>
</reference>
<dbReference type="GO" id="GO:0005737">
    <property type="term" value="C:cytoplasm"/>
    <property type="evidence" value="ECO:0007669"/>
    <property type="project" value="UniProtKB-SubCell"/>
</dbReference>
<evidence type="ECO:0000256" key="1">
    <source>
        <dbReference type="ARBA" id="ARBA00000085"/>
    </source>
</evidence>
<feature type="coiled-coil region" evidence="9">
    <location>
        <begin position="89"/>
        <end position="116"/>
    </location>
</feature>
<dbReference type="FunFam" id="3.40.50.2300:FF:000201">
    <property type="entry name" value="Histidine kinase 5"/>
    <property type="match status" value="1"/>
</dbReference>
<dbReference type="GO" id="GO:0000160">
    <property type="term" value="P:phosphorelay signal transduction system"/>
    <property type="evidence" value="ECO:0000318"/>
    <property type="project" value="GO_Central"/>
</dbReference>
<evidence type="ECO:0000256" key="8">
    <source>
        <dbReference type="PROSITE-ProRule" id="PRU00169"/>
    </source>
</evidence>
<keyword evidence="5 8" id="KW-0597">Phosphoprotein</keyword>
<dbReference type="SUPFAM" id="SSF55874">
    <property type="entry name" value="ATPase domain of HSP90 chaperone/DNA topoisomerase II/histidine kinase"/>
    <property type="match status" value="2"/>
</dbReference>
<feature type="compositionally biased region" description="Low complexity" evidence="10">
    <location>
        <begin position="155"/>
        <end position="167"/>
    </location>
</feature>
<evidence type="ECO:0000256" key="3">
    <source>
        <dbReference type="ARBA" id="ARBA00012438"/>
    </source>
</evidence>
<comment type="subcellular location">
    <subcellularLocation>
        <location evidence="2">Cytoplasm</location>
    </subcellularLocation>
</comment>
<dbReference type="SMART" id="SM00448">
    <property type="entry name" value="REC"/>
    <property type="match status" value="1"/>
</dbReference>
<feature type="region of interest" description="Disordered" evidence="10">
    <location>
        <begin position="896"/>
        <end position="940"/>
    </location>
</feature>
<keyword evidence="4" id="KW-0963">Cytoplasm</keyword>
<dbReference type="Gramene" id="Mp1g29640.1">
    <property type="protein sequence ID" value="Mp1g29640.1.cds"/>
    <property type="gene ID" value="Mp1g29640"/>
</dbReference>
<gene>
    <name evidence="13" type="ORF">MARPO_0139s0010</name>
</gene>
<dbReference type="FunFam" id="1.10.287.130:FF:000030">
    <property type="entry name" value="Putative histidine kinase 5"/>
    <property type="match status" value="1"/>
</dbReference>
<dbReference type="Pfam" id="PF02518">
    <property type="entry name" value="HATPase_c"/>
    <property type="match status" value="1"/>
</dbReference>
<dbReference type="PANTHER" id="PTHR43047">
    <property type="entry name" value="TWO-COMPONENT HISTIDINE PROTEIN KINASE"/>
    <property type="match status" value="1"/>
</dbReference>
<feature type="domain" description="Response regulatory" evidence="12">
    <location>
        <begin position="948"/>
        <end position="1106"/>
    </location>
</feature>
<dbReference type="Pfam" id="PF00072">
    <property type="entry name" value="Response_reg"/>
    <property type="match status" value="1"/>
</dbReference>
<dbReference type="PRINTS" id="PR00344">
    <property type="entry name" value="BCTRLSENSOR"/>
</dbReference>
<evidence type="ECO:0000259" key="11">
    <source>
        <dbReference type="PROSITE" id="PS50109"/>
    </source>
</evidence>
<accession>A0A2R6W6S1</accession>
<name>A0A2R6W6S1_MARPO</name>
<dbReference type="InterPro" id="IPR036890">
    <property type="entry name" value="HATPase_C_sf"/>
</dbReference>
<feature type="region of interest" description="Disordered" evidence="10">
    <location>
        <begin position="1025"/>
        <end position="1046"/>
    </location>
</feature>